<dbReference type="AlphaFoldDB" id="A0A813I1H7"/>
<accession>A0A813I1H7</accession>
<dbReference type="Proteomes" id="UP000626109">
    <property type="component" value="Unassembled WGS sequence"/>
</dbReference>
<comment type="caution">
    <text evidence="1">The sequence shown here is derived from an EMBL/GenBank/DDBJ whole genome shotgun (WGS) entry which is preliminary data.</text>
</comment>
<protein>
    <submittedName>
        <fullName evidence="1">Uncharacterized protein</fullName>
    </submittedName>
</protein>
<organism evidence="1 2">
    <name type="scientific">Polarella glacialis</name>
    <name type="common">Dinoflagellate</name>
    <dbReference type="NCBI Taxonomy" id="89957"/>
    <lineage>
        <taxon>Eukaryota</taxon>
        <taxon>Sar</taxon>
        <taxon>Alveolata</taxon>
        <taxon>Dinophyceae</taxon>
        <taxon>Suessiales</taxon>
        <taxon>Suessiaceae</taxon>
        <taxon>Polarella</taxon>
    </lineage>
</organism>
<gene>
    <name evidence="1" type="ORF">PGLA2088_LOCUS3929</name>
</gene>
<evidence type="ECO:0000313" key="1">
    <source>
        <dbReference type="EMBL" id="CAE8645464.1"/>
    </source>
</evidence>
<evidence type="ECO:0000313" key="2">
    <source>
        <dbReference type="Proteomes" id="UP000626109"/>
    </source>
</evidence>
<reference evidence="1" key="1">
    <citation type="submission" date="2021-02" db="EMBL/GenBank/DDBJ databases">
        <authorList>
            <person name="Dougan E. K."/>
            <person name="Rhodes N."/>
            <person name="Thang M."/>
            <person name="Chan C."/>
        </authorList>
    </citation>
    <scope>NUCLEOTIDE SEQUENCE</scope>
</reference>
<sequence length="481" mass="53017">MARPKKAESRCCSCNTNCIIILLTCLALAAGIVYADIRISLHGRISPQWLALDQLVPALSNETLWVPQLEAAKSLLLDPGHEENAPKVVLKAHSAQLVAAAATEAVTAVAVAATVTEAQPKPIAAADAVPASSQAVVSSQAVEAASSQVEVTGGPGQITGNSSKYGFYMHVFHHPAAVIYQVRQVKVFFPGSPIYIMTDGGTDFSPLCKLEGCTFVSCPPSNDRWHPWPFFRRLYDAALSLKTEFVIMLEPDNTIHGPIKETPKHDAGGLYVQGRTFAGADYVEAMAKDRVPGFKWTKESQSAGLCGGSYFRTEAILDAFSDESVMKLDWNMLGEKFTKEIYSSDFAMPYALAARAWTVGPWEESAQMHESKDKPHSGRMDAAFRHYSGPVGKPTYDIQMTPAHNKLVKEQPAKYRGKDPNCQVCYNLERYIALWGSAECTNRQPVKYSQLLMERYHPELETRKCDLTWLCEPGKKMNWTS</sequence>
<proteinExistence type="predicted"/>
<dbReference type="EMBL" id="CAJNNW010003514">
    <property type="protein sequence ID" value="CAE8645464.1"/>
    <property type="molecule type" value="Genomic_DNA"/>
</dbReference>
<name>A0A813I1H7_POLGL</name>